<dbReference type="AlphaFoldDB" id="A0A0F9KXS5"/>
<proteinExistence type="predicted"/>
<reference evidence="1" key="1">
    <citation type="journal article" date="2015" name="Nature">
        <title>Complex archaea that bridge the gap between prokaryotes and eukaryotes.</title>
        <authorList>
            <person name="Spang A."/>
            <person name="Saw J.H."/>
            <person name="Jorgensen S.L."/>
            <person name="Zaremba-Niedzwiedzka K."/>
            <person name="Martijn J."/>
            <person name="Lind A.E."/>
            <person name="van Eijk R."/>
            <person name="Schleper C."/>
            <person name="Guy L."/>
            <person name="Ettema T.J."/>
        </authorList>
    </citation>
    <scope>NUCLEOTIDE SEQUENCE</scope>
</reference>
<gene>
    <name evidence="1" type="ORF">LCGC14_1272360</name>
</gene>
<dbReference type="EMBL" id="LAZR01007153">
    <property type="protein sequence ID" value="KKM87099.1"/>
    <property type="molecule type" value="Genomic_DNA"/>
</dbReference>
<evidence type="ECO:0000313" key="1">
    <source>
        <dbReference type="EMBL" id="KKM87099.1"/>
    </source>
</evidence>
<protein>
    <submittedName>
        <fullName evidence="1">Uncharacterized protein</fullName>
    </submittedName>
</protein>
<comment type="caution">
    <text evidence="1">The sequence shown here is derived from an EMBL/GenBank/DDBJ whole genome shotgun (WGS) entry which is preliminary data.</text>
</comment>
<organism evidence="1">
    <name type="scientific">marine sediment metagenome</name>
    <dbReference type="NCBI Taxonomy" id="412755"/>
    <lineage>
        <taxon>unclassified sequences</taxon>
        <taxon>metagenomes</taxon>
        <taxon>ecological metagenomes</taxon>
    </lineage>
</organism>
<accession>A0A0F9KXS5</accession>
<sequence>MKLKKRSIEFDARFKDLKFSDNFLLKGTFAPTKGWTKVQFQHSIELLSYKLINPNERKIIFHFRLVMRPDLGEISFDGEFILESPEQNKIEFLIHNAFPPLRKLIDIFILKYSYSHAESLAKRENIFFPPAKEILKRFGIK</sequence>
<name>A0A0F9KXS5_9ZZZZ</name>